<evidence type="ECO:0000313" key="3">
    <source>
        <dbReference type="Proteomes" id="UP000813461"/>
    </source>
</evidence>
<evidence type="ECO:0000313" key="2">
    <source>
        <dbReference type="EMBL" id="KAH7084244.1"/>
    </source>
</evidence>
<accession>A0A8K0VWX4</accession>
<name>A0A8K0VWX4_9PLEO</name>
<dbReference type="EMBL" id="JAGMVJ010000012">
    <property type="protein sequence ID" value="KAH7084244.1"/>
    <property type="molecule type" value="Genomic_DNA"/>
</dbReference>
<protein>
    <submittedName>
        <fullName evidence="2">Heterokaryon incompatibility protein-domain-containing protein</fullName>
    </submittedName>
</protein>
<evidence type="ECO:0000259" key="1">
    <source>
        <dbReference type="Pfam" id="PF06985"/>
    </source>
</evidence>
<dbReference type="Pfam" id="PF06985">
    <property type="entry name" value="HET"/>
    <property type="match status" value="1"/>
</dbReference>
<dbReference type="InterPro" id="IPR010730">
    <property type="entry name" value="HET"/>
</dbReference>
<dbReference type="PANTHER" id="PTHR24148:SF73">
    <property type="entry name" value="HET DOMAIN PROTEIN (AFU_ORTHOLOGUE AFUA_8G01020)"/>
    <property type="match status" value="1"/>
</dbReference>
<sequence length="689" mass="78116">MIRLLRILSTDTQIYCDLQVFLLPNSPVFTALSYMWGDPSVTEPLMINRQILQVTINLANALRDVYHFWDEDSEDSTPGVEPAERWLWVDAICINQQNVLEKNDQVPLMQQIYTKAKHVIAWLGRSNERTRDGLEALNFIYKEIFMPDRFQIALTFLEEASFNPIATERIATLIGPEDLASFARLSWLVNYWQKEVIHTTPTSLFELITELFKLTYWHRIWTFQETVLAGNLLLMCGTTITSWRTHHSLSKCPSGIPPGEWYTLMEDFDITERAVSINAGRWSVNLRERNAALESNDRSTLVTSVSLIMSIHLSGKAVLYRATDPKDYVYGMGGVVDSRIRTDYGEAHSVAQVYQDHVSEWFIRRVGAPGQSFQDIEGGPDLWFLDLAGIGFPRQPFLGLPSWAPNFAGVAAARPIATCPKFFQRVYGIRENGLFADATPVPQLGKGILRCTAVIVTVVDDLGQLVTSEDFIWNRNIQSLHWLLWIFDSVLASLQHSCQNSTCIPLLEDVIHTLSFRKAAKSDASIHFRIRMLLSDMAYVCADSRGVSRNDFYRSLKLEPHCTLSKETDSAEERVFQQYSEAAQQFCVDERSTFLEEIAINVWLSAQKDANELRIASVDSAHFGLFPPLIHKGDILAVLGGFALPVVLRKRGNGYLFVGPCHVPLLMNPEATKERISLGHAWLEDIEIY</sequence>
<comment type="caution">
    <text evidence="2">The sequence shown here is derived from an EMBL/GenBank/DDBJ whole genome shotgun (WGS) entry which is preliminary data.</text>
</comment>
<reference evidence="2" key="1">
    <citation type="journal article" date="2021" name="Nat. Commun.">
        <title>Genetic determinants of endophytism in the Arabidopsis root mycobiome.</title>
        <authorList>
            <person name="Mesny F."/>
            <person name="Miyauchi S."/>
            <person name="Thiergart T."/>
            <person name="Pickel B."/>
            <person name="Atanasova L."/>
            <person name="Karlsson M."/>
            <person name="Huettel B."/>
            <person name="Barry K.W."/>
            <person name="Haridas S."/>
            <person name="Chen C."/>
            <person name="Bauer D."/>
            <person name="Andreopoulos W."/>
            <person name="Pangilinan J."/>
            <person name="LaButti K."/>
            <person name="Riley R."/>
            <person name="Lipzen A."/>
            <person name="Clum A."/>
            <person name="Drula E."/>
            <person name="Henrissat B."/>
            <person name="Kohler A."/>
            <person name="Grigoriev I.V."/>
            <person name="Martin F.M."/>
            <person name="Hacquard S."/>
        </authorList>
    </citation>
    <scope>NUCLEOTIDE SEQUENCE</scope>
    <source>
        <strain evidence="2">MPI-SDFR-AT-0120</strain>
    </source>
</reference>
<dbReference type="AlphaFoldDB" id="A0A8K0VWX4"/>
<organism evidence="2 3">
    <name type="scientific">Paraphoma chrysanthemicola</name>
    <dbReference type="NCBI Taxonomy" id="798071"/>
    <lineage>
        <taxon>Eukaryota</taxon>
        <taxon>Fungi</taxon>
        <taxon>Dikarya</taxon>
        <taxon>Ascomycota</taxon>
        <taxon>Pezizomycotina</taxon>
        <taxon>Dothideomycetes</taxon>
        <taxon>Pleosporomycetidae</taxon>
        <taxon>Pleosporales</taxon>
        <taxon>Pleosporineae</taxon>
        <taxon>Phaeosphaeriaceae</taxon>
        <taxon>Paraphoma</taxon>
    </lineage>
</organism>
<dbReference type="Proteomes" id="UP000813461">
    <property type="component" value="Unassembled WGS sequence"/>
</dbReference>
<dbReference type="InterPro" id="IPR052895">
    <property type="entry name" value="HetReg/Transcr_Mod"/>
</dbReference>
<dbReference type="OrthoDB" id="3553147at2759"/>
<proteinExistence type="predicted"/>
<dbReference type="PANTHER" id="PTHR24148">
    <property type="entry name" value="ANKYRIN REPEAT DOMAIN-CONTAINING PROTEIN 39 HOMOLOG-RELATED"/>
    <property type="match status" value="1"/>
</dbReference>
<gene>
    <name evidence="2" type="ORF">FB567DRAFT_604014</name>
</gene>
<feature type="domain" description="Heterokaryon incompatibility" evidence="1">
    <location>
        <begin position="29"/>
        <end position="225"/>
    </location>
</feature>
<keyword evidence="3" id="KW-1185">Reference proteome</keyword>